<comment type="cofactor">
    <cofactor evidence="1 7">
        <name>pyridoxal 5'-phosphate</name>
        <dbReference type="ChEBI" id="CHEBI:597326"/>
    </cofactor>
</comment>
<gene>
    <name evidence="9" type="ORF">GCM10007359_19450</name>
</gene>
<feature type="binding site" evidence="6">
    <location>
        <position position="359"/>
    </location>
    <ligand>
        <name>substrate</name>
    </ligand>
</feature>
<dbReference type="InterPro" id="IPR015424">
    <property type="entry name" value="PyrdxlP-dep_Trfase"/>
</dbReference>
<dbReference type="GO" id="GO:0019265">
    <property type="term" value="P:glycine biosynthetic process, by transamination of glyoxylate"/>
    <property type="evidence" value="ECO:0007669"/>
    <property type="project" value="TreeGrafter"/>
</dbReference>
<reference evidence="9 10" key="1">
    <citation type="journal article" date="2014" name="Int. J. Syst. Evol. Microbiol.">
        <title>Complete genome sequence of Corynebacterium casei LMG S-19264T (=DSM 44701T), isolated from a smear-ripened cheese.</title>
        <authorList>
            <consortium name="US DOE Joint Genome Institute (JGI-PGF)"/>
            <person name="Walter F."/>
            <person name="Albersmeier A."/>
            <person name="Kalinowski J."/>
            <person name="Ruckert C."/>
        </authorList>
    </citation>
    <scope>NUCLEOTIDE SEQUENCE [LARGE SCALE GENOMIC DNA]</scope>
    <source>
        <strain evidence="9 10">CCM 8669</strain>
    </source>
</reference>
<comment type="caution">
    <text evidence="9">The sequence shown here is derived from an EMBL/GenBank/DDBJ whole genome shotgun (WGS) entry which is preliminary data.</text>
</comment>
<dbReference type="SUPFAM" id="SSF53383">
    <property type="entry name" value="PLP-dependent transferases"/>
    <property type="match status" value="1"/>
</dbReference>
<protein>
    <submittedName>
        <fullName evidence="9">Aminotransferase V</fullName>
    </submittedName>
</protein>
<dbReference type="PANTHER" id="PTHR21152">
    <property type="entry name" value="AMINOTRANSFERASE CLASS V"/>
    <property type="match status" value="1"/>
</dbReference>
<dbReference type="Gene3D" id="3.40.640.10">
    <property type="entry name" value="Type I PLP-dependent aspartate aminotransferase-like (Major domain)"/>
    <property type="match status" value="1"/>
</dbReference>
<feature type="modified residue" description="N6-(pyridoxal phosphate)lysine" evidence="7">
    <location>
        <position position="196"/>
    </location>
</feature>
<evidence type="ECO:0000256" key="7">
    <source>
        <dbReference type="PIRSR" id="PIRSR000524-50"/>
    </source>
</evidence>
<dbReference type="AlphaFoldDB" id="A0A917IYU6"/>
<dbReference type="GO" id="GO:0008453">
    <property type="term" value="F:alanine-glyoxylate transaminase activity"/>
    <property type="evidence" value="ECO:0007669"/>
    <property type="project" value="TreeGrafter"/>
</dbReference>
<evidence type="ECO:0000256" key="6">
    <source>
        <dbReference type="PIRSR" id="PIRSR000524-1"/>
    </source>
</evidence>
<dbReference type="PANTHER" id="PTHR21152:SF40">
    <property type="entry name" value="ALANINE--GLYOXYLATE AMINOTRANSFERASE"/>
    <property type="match status" value="1"/>
</dbReference>
<evidence type="ECO:0000313" key="10">
    <source>
        <dbReference type="Proteomes" id="UP000600171"/>
    </source>
</evidence>
<dbReference type="Gene3D" id="3.90.1150.10">
    <property type="entry name" value="Aspartate Aminotransferase, domain 1"/>
    <property type="match status" value="1"/>
</dbReference>
<dbReference type="InterPro" id="IPR015421">
    <property type="entry name" value="PyrdxlP-dep_Trfase_major"/>
</dbReference>
<dbReference type="InterPro" id="IPR015422">
    <property type="entry name" value="PyrdxlP-dep_Trfase_small"/>
</dbReference>
<dbReference type="GO" id="GO:0004760">
    <property type="term" value="F:L-serine-pyruvate transaminase activity"/>
    <property type="evidence" value="ECO:0007669"/>
    <property type="project" value="TreeGrafter"/>
</dbReference>
<comment type="similarity">
    <text evidence="2">Belongs to the class-V pyridoxal-phosphate-dependent aminotransferase family.</text>
</comment>
<evidence type="ECO:0000256" key="5">
    <source>
        <dbReference type="ARBA" id="ARBA00022898"/>
    </source>
</evidence>
<evidence type="ECO:0000313" key="9">
    <source>
        <dbReference type="EMBL" id="GGH65827.1"/>
    </source>
</evidence>
<accession>A0A917IYU6</accession>
<feature type="domain" description="Aminotransferase class V" evidence="8">
    <location>
        <begin position="40"/>
        <end position="347"/>
    </location>
</feature>
<dbReference type="FunFam" id="3.40.640.10:FF:000027">
    <property type="entry name" value="Serine--pyruvate aminotransferase, mitochondrial"/>
    <property type="match status" value="1"/>
</dbReference>
<dbReference type="InterPro" id="IPR000192">
    <property type="entry name" value="Aminotrans_V_dom"/>
</dbReference>
<evidence type="ECO:0000256" key="1">
    <source>
        <dbReference type="ARBA" id="ARBA00001933"/>
    </source>
</evidence>
<dbReference type="Proteomes" id="UP000600171">
    <property type="component" value="Unassembled WGS sequence"/>
</dbReference>
<evidence type="ECO:0000256" key="2">
    <source>
        <dbReference type="ARBA" id="ARBA00009236"/>
    </source>
</evidence>
<keyword evidence="3 9" id="KW-0032">Aminotransferase</keyword>
<dbReference type="EMBL" id="BMDC01000004">
    <property type="protein sequence ID" value="GGH65827.1"/>
    <property type="molecule type" value="Genomic_DNA"/>
</dbReference>
<sequence length="408" mass="44403">MTDMINPPYRLLMGPGPINADPRVHRAISAALVGQYDPVMTDYMNETMQLFRTVFQTENEQTFLIDGTSRAGIEAALVSLIKPGDKVLVPSFGRFGLLLQEIAQRAGAEVAVREIEWGTVFTPEQIEQAIVEERPKVLALVQGDTSTTMNQPLEGVGEICEKHGVLFYTDATASIGGNDLKVDEWKIDAATAGLQKCLAGPSGSSPITLSEKAVEVINSRKVIEAGIASKEQVFDEVDRIRSNYFDLAQVMDYWGPSRLNHHTEATSMLYAARECARILSEEGMEQAVQRHYHHGRAMLEGVKALGLELFGDLEHKMNNVLGVYIPEGVNGEDVRAGLLNNFGIEIGTSFGPLHGKIWRIGTMGYNARKDTVLTTLAALEAQLKRSGASVVAGGGTGAAFDYYTEVGI</sequence>
<name>A0A917IYU6_9MICC</name>
<keyword evidence="5 7" id="KW-0663">Pyridoxal phosphate</keyword>
<keyword evidence="4" id="KW-0808">Transferase</keyword>
<evidence type="ECO:0000256" key="3">
    <source>
        <dbReference type="ARBA" id="ARBA00022576"/>
    </source>
</evidence>
<dbReference type="InterPro" id="IPR024169">
    <property type="entry name" value="SP_NH2Trfase/AEP_transaminase"/>
</dbReference>
<dbReference type="RefSeq" id="WP_188360185.1">
    <property type="nucleotide sequence ID" value="NZ_BMDC01000004.1"/>
</dbReference>
<proteinExistence type="inferred from homology"/>
<organism evidence="9 10">
    <name type="scientific">Rothia aerolata</name>
    <dbReference type="NCBI Taxonomy" id="1812262"/>
    <lineage>
        <taxon>Bacteria</taxon>
        <taxon>Bacillati</taxon>
        <taxon>Actinomycetota</taxon>
        <taxon>Actinomycetes</taxon>
        <taxon>Micrococcales</taxon>
        <taxon>Micrococcaceae</taxon>
        <taxon>Rothia</taxon>
    </lineage>
</organism>
<keyword evidence="10" id="KW-1185">Reference proteome</keyword>
<evidence type="ECO:0000256" key="4">
    <source>
        <dbReference type="ARBA" id="ARBA00022679"/>
    </source>
</evidence>
<dbReference type="Pfam" id="PF00266">
    <property type="entry name" value="Aminotran_5"/>
    <property type="match status" value="1"/>
</dbReference>
<evidence type="ECO:0000259" key="8">
    <source>
        <dbReference type="Pfam" id="PF00266"/>
    </source>
</evidence>
<dbReference type="PIRSF" id="PIRSF000524">
    <property type="entry name" value="SPT"/>
    <property type="match status" value="1"/>
</dbReference>